<proteinExistence type="inferred from homology"/>
<dbReference type="AlphaFoldDB" id="A0A1B7TJA4"/>
<organism evidence="3 4">
    <name type="scientific">Hanseniaspora valbyensis NRRL Y-1626</name>
    <dbReference type="NCBI Taxonomy" id="766949"/>
    <lineage>
        <taxon>Eukaryota</taxon>
        <taxon>Fungi</taxon>
        <taxon>Dikarya</taxon>
        <taxon>Ascomycota</taxon>
        <taxon>Saccharomycotina</taxon>
        <taxon>Saccharomycetes</taxon>
        <taxon>Saccharomycodales</taxon>
        <taxon>Saccharomycodaceae</taxon>
        <taxon>Hanseniaspora</taxon>
    </lineage>
</organism>
<dbReference type="GO" id="GO:0003743">
    <property type="term" value="F:translation initiation factor activity"/>
    <property type="evidence" value="ECO:0007669"/>
    <property type="project" value="UniProtKB-KW"/>
</dbReference>
<dbReference type="OrthoDB" id="26970at2759"/>
<evidence type="ECO:0000313" key="4">
    <source>
        <dbReference type="Proteomes" id="UP000092321"/>
    </source>
</evidence>
<dbReference type="GO" id="GO:0005634">
    <property type="term" value="C:nucleus"/>
    <property type="evidence" value="ECO:0007669"/>
    <property type="project" value="TreeGrafter"/>
</dbReference>
<evidence type="ECO:0000256" key="2">
    <source>
        <dbReference type="SAM" id="MobiDB-lite"/>
    </source>
</evidence>
<feature type="compositionally biased region" description="Acidic residues" evidence="2">
    <location>
        <begin position="344"/>
        <end position="366"/>
    </location>
</feature>
<keyword evidence="3" id="KW-0648">Protein biosynthesis</keyword>
<evidence type="ECO:0000313" key="3">
    <source>
        <dbReference type="EMBL" id="OBA28832.1"/>
    </source>
</evidence>
<dbReference type="InterPro" id="IPR007991">
    <property type="entry name" value="RNA_pol_I_trans_ini_fac_RRN3"/>
</dbReference>
<evidence type="ECO:0000256" key="1">
    <source>
        <dbReference type="ARBA" id="ARBA00010098"/>
    </source>
</evidence>
<accession>A0A1B7TJA4</accession>
<name>A0A1B7TJA4_9ASCO</name>
<comment type="caution">
    <text evidence="3">The sequence shown here is derived from an EMBL/GenBank/DDBJ whole genome shotgun (WGS) entry which is preliminary data.</text>
</comment>
<keyword evidence="4" id="KW-1185">Reference proteome</keyword>
<dbReference type="GO" id="GO:0001181">
    <property type="term" value="F:RNA polymerase I general transcription initiation factor activity"/>
    <property type="evidence" value="ECO:0007669"/>
    <property type="project" value="InterPro"/>
</dbReference>
<feature type="compositionally biased region" description="Acidic residues" evidence="2">
    <location>
        <begin position="302"/>
        <end position="336"/>
    </location>
</feature>
<dbReference type="GO" id="GO:0001042">
    <property type="term" value="F:RNA polymerase I core binding"/>
    <property type="evidence" value="ECO:0007669"/>
    <property type="project" value="TreeGrafter"/>
</dbReference>
<dbReference type="Pfam" id="PF05327">
    <property type="entry name" value="RRN3"/>
    <property type="match status" value="1"/>
</dbReference>
<dbReference type="EMBL" id="LXPE01000002">
    <property type="protein sequence ID" value="OBA28832.1"/>
    <property type="molecule type" value="Genomic_DNA"/>
</dbReference>
<comment type="similarity">
    <text evidence="1">Belongs to the RRN3 family.</text>
</comment>
<dbReference type="GO" id="GO:0006361">
    <property type="term" value="P:transcription initiation at RNA polymerase I promoter"/>
    <property type="evidence" value="ECO:0007669"/>
    <property type="project" value="InterPro"/>
</dbReference>
<dbReference type="PANTHER" id="PTHR12790">
    <property type="entry name" value="TRANSCRIPTION INITIATION FACTOR IA RRN3"/>
    <property type="match status" value="1"/>
</dbReference>
<feature type="compositionally biased region" description="Basic and acidic residues" evidence="2">
    <location>
        <begin position="22"/>
        <end position="34"/>
    </location>
</feature>
<gene>
    <name evidence="3" type="ORF">HANVADRAFT_51275</name>
</gene>
<feature type="region of interest" description="Disordered" evidence="2">
    <location>
        <begin position="302"/>
        <end position="368"/>
    </location>
</feature>
<dbReference type="Proteomes" id="UP000092321">
    <property type="component" value="Unassembled WGS sequence"/>
</dbReference>
<sequence length="755" mass="86803">MLTSKLKRSALDAELSINGFEDIKNSPKRSRSDTGYEIGTSSDDDISTNKFNSGNRVQVTSPLATITNIVSISRSTSPPPKLSLMQSNNNNNNSQEFKKFYNNFIEESLDLALEEKKFENLDNILSSLQSQKISNINTLHVSILLKNLSKRITKLEKCTEFKPVIENLILLNGWYTVEEHYFSQNYIIFIKLLCSGSPKYISKVMETFVVQLSESPLTITKNKHHLLFQYLVNGFPTVVNSFLNLLIKCFPNKNDTQERNVNYLENVLEIMKYCKESRYSIMALLIEKMISIDVELQNEIDEIDSDSDDEDSDNESSQVEEEEEYDDEFSDSEEVSVYEKSDSDSEEGSAESNSENEEEEEGEDGELYLSDVIDKKIKNIDGEEVEAMEGDEEYDVDESNNIKELSLKLDFMLTKMSEFFKESLKDQNLESDEGIELFTNLKSIFKSHILPTYYTKSTQYLIFHASQEQPELMDSFLFTLLDIAFSKVESIESRVKALQFISSFIARAKNLTKPQILFVTTYLVTWLNRYVVERESEIDDMPGSMERFEHLYAAFQALCYIFCFRYDLFKLKVTRKNHQDKKMTLEEELSSKISGKNINNSDSEWECDLDKFFQRIILSKFNPLKYCNENVILMFASIAQKVNLVYCYTVIERNNKDNILGVINSNDTIASATLNNASSGESGYDAAGLSSTTSLSGNATLSVSNTTSLQKKQFIDLQSYFPFDPLFLPTYKEFMKECYIEWKDVSSKYDEQEEV</sequence>
<reference evidence="4" key="1">
    <citation type="journal article" date="2016" name="Proc. Natl. Acad. Sci. U.S.A.">
        <title>Comparative genomics of biotechnologically important yeasts.</title>
        <authorList>
            <person name="Riley R."/>
            <person name="Haridas S."/>
            <person name="Wolfe K.H."/>
            <person name="Lopes M.R."/>
            <person name="Hittinger C.T."/>
            <person name="Goeker M."/>
            <person name="Salamov A.A."/>
            <person name="Wisecaver J.H."/>
            <person name="Long T.M."/>
            <person name="Calvey C.H."/>
            <person name="Aerts A.L."/>
            <person name="Barry K.W."/>
            <person name="Choi C."/>
            <person name="Clum A."/>
            <person name="Coughlan A.Y."/>
            <person name="Deshpande S."/>
            <person name="Douglass A.P."/>
            <person name="Hanson S.J."/>
            <person name="Klenk H.-P."/>
            <person name="LaButti K.M."/>
            <person name="Lapidus A."/>
            <person name="Lindquist E.A."/>
            <person name="Lipzen A.M."/>
            <person name="Meier-Kolthoff J.P."/>
            <person name="Ohm R.A."/>
            <person name="Otillar R.P."/>
            <person name="Pangilinan J.L."/>
            <person name="Peng Y."/>
            <person name="Rokas A."/>
            <person name="Rosa C.A."/>
            <person name="Scheuner C."/>
            <person name="Sibirny A.A."/>
            <person name="Slot J.C."/>
            <person name="Stielow J.B."/>
            <person name="Sun H."/>
            <person name="Kurtzman C.P."/>
            <person name="Blackwell M."/>
            <person name="Grigoriev I.V."/>
            <person name="Jeffries T.W."/>
        </authorList>
    </citation>
    <scope>NUCLEOTIDE SEQUENCE [LARGE SCALE GENOMIC DNA]</scope>
    <source>
        <strain evidence="4">NRRL Y-1626</strain>
    </source>
</reference>
<keyword evidence="3" id="KW-0396">Initiation factor</keyword>
<protein>
    <submittedName>
        <fullName evidence="3">RNA polymerase I-specific transcription initiation factor RRN3</fullName>
    </submittedName>
</protein>
<dbReference type="PANTHER" id="PTHR12790:SF0">
    <property type="entry name" value="RNA POLYMERASE I-SPECIFIC TRANSCRIPTION INITIATION FACTOR RRN3-RELATED"/>
    <property type="match status" value="1"/>
</dbReference>
<feature type="region of interest" description="Disordered" evidence="2">
    <location>
        <begin position="22"/>
        <end position="53"/>
    </location>
</feature>